<dbReference type="PANTHER" id="PTHR30231">
    <property type="entry name" value="DNA POLYMERASE III SUBUNIT EPSILON"/>
    <property type="match status" value="1"/>
</dbReference>
<dbReference type="SMART" id="SM00479">
    <property type="entry name" value="EXOIII"/>
    <property type="match status" value="1"/>
</dbReference>
<dbReference type="Pfam" id="PF00929">
    <property type="entry name" value="RNase_T"/>
    <property type="match status" value="1"/>
</dbReference>
<organism evidence="2 3">
    <name type="scientific">Antiquaquibacter soli</name>
    <dbReference type="NCBI Taxonomy" id="3064523"/>
    <lineage>
        <taxon>Bacteria</taxon>
        <taxon>Bacillati</taxon>
        <taxon>Actinomycetota</taxon>
        <taxon>Actinomycetes</taxon>
        <taxon>Micrococcales</taxon>
        <taxon>Microbacteriaceae</taxon>
        <taxon>Antiquaquibacter</taxon>
    </lineage>
</organism>
<dbReference type="InterPro" id="IPR012337">
    <property type="entry name" value="RNaseH-like_sf"/>
</dbReference>
<reference evidence="2 3" key="1">
    <citation type="submission" date="2023-07" db="EMBL/GenBank/DDBJ databases">
        <title>Protaetiibacter sp. nov WY-16 isolated from soil.</title>
        <authorList>
            <person name="Liu B."/>
            <person name="Wan Y."/>
        </authorList>
    </citation>
    <scope>NUCLEOTIDE SEQUENCE [LARGE SCALE GENOMIC DNA]</scope>
    <source>
        <strain evidence="2 3">WY-16</strain>
    </source>
</reference>
<dbReference type="Gene3D" id="3.30.420.10">
    <property type="entry name" value="Ribonuclease H-like superfamily/Ribonuclease H"/>
    <property type="match status" value="1"/>
</dbReference>
<evidence type="ECO:0000259" key="1">
    <source>
        <dbReference type="SMART" id="SM00479"/>
    </source>
</evidence>
<dbReference type="InterPro" id="IPR013520">
    <property type="entry name" value="Ribonucl_H"/>
</dbReference>
<proteinExistence type="predicted"/>
<feature type="domain" description="Exonuclease" evidence="1">
    <location>
        <begin position="5"/>
        <end position="180"/>
    </location>
</feature>
<dbReference type="EMBL" id="JAUQUB010000001">
    <property type="protein sequence ID" value="MDO7881550.1"/>
    <property type="molecule type" value="Genomic_DNA"/>
</dbReference>
<dbReference type="GO" id="GO:0004527">
    <property type="term" value="F:exonuclease activity"/>
    <property type="evidence" value="ECO:0007669"/>
    <property type="project" value="UniProtKB-KW"/>
</dbReference>
<keyword evidence="2" id="KW-0540">Nuclease</keyword>
<sequence length="185" mass="20238">MPREYLISVDVETAGPVPSRFALLSIGACPIDRPELGFYVELMPEHEAVAPGALEITGLSMEQLAEDGEAPETAMREFAAWIAEVTPAGELPVFVGFNASFDWMFVADYFERFLGRNPFGHSALDIKAYFMGKTGSSWQETSMKHLSPRYLGGSRLSHNALGDARDQAALFRAILADTTAISDET</sequence>
<dbReference type="CDD" id="cd06127">
    <property type="entry name" value="DEDDh"/>
    <property type="match status" value="1"/>
</dbReference>
<name>A0ABT9BKJ6_9MICO</name>
<dbReference type="SUPFAM" id="SSF53098">
    <property type="entry name" value="Ribonuclease H-like"/>
    <property type="match status" value="1"/>
</dbReference>
<dbReference type="Proteomes" id="UP001241072">
    <property type="component" value="Unassembled WGS sequence"/>
</dbReference>
<keyword evidence="2" id="KW-0378">Hydrolase</keyword>
<dbReference type="PANTHER" id="PTHR30231:SF41">
    <property type="entry name" value="DNA POLYMERASE III SUBUNIT EPSILON"/>
    <property type="match status" value="1"/>
</dbReference>
<dbReference type="RefSeq" id="WP_305001958.1">
    <property type="nucleotide sequence ID" value="NZ_JAUQUB010000001.1"/>
</dbReference>
<gene>
    <name evidence="2" type="ORF">Q5716_04840</name>
</gene>
<protein>
    <submittedName>
        <fullName evidence="2">3'-5' exonuclease</fullName>
    </submittedName>
</protein>
<evidence type="ECO:0000313" key="3">
    <source>
        <dbReference type="Proteomes" id="UP001241072"/>
    </source>
</evidence>
<evidence type="ECO:0000313" key="2">
    <source>
        <dbReference type="EMBL" id="MDO7881550.1"/>
    </source>
</evidence>
<keyword evidence="3" id="KW-1185">Reference proteome</keyword>
<comment type="caution">
    <text evidence="2">The sequence shown here is derived from an EMBL/GenBank/DDBJ whole genome shotgun (WGS) entry which is preliminary data.</text>
</comment>
<keyword evidence="2" id="KW-0269">Exonuclease</keyword>
<accession>A0ABT9BKJ6</accession>
<dbReference type="InterPro" id="IPR036397">
    <property type="entry name" value="RNaseH_sf"/>
</dbReference>